<evidence type="ECO:0000256" key="6">
    <source>
        <dbReference type="ARBA" id="ARBA00022692"/>
    </source>
</evidence>
<evidence type="ECO:0000256" key="8">
    <source>
        <dbReference type="ARBA" id="ARBA00022989"/>
    </source>
</evidence>
<keyword evidence="6 11" id="KW-0812">Transmembrane</keyword>
<comment type="catalytic activity">
    <reaction evidence="1">
        <text>ATP + protein L-histidine = ADP + protein N-phospho-L-histidine.</text>
        <dbReference type="EC" id="2.7.13.3"/>
    </reaction>
</comment>
<dbReference type="InterPro" id="IPR005467">
    <property type="entry name" value="His_kinase_dom"/>
</dbReference>
<organism evidence="14 15">
    <name type="scientific">Actinocorallia libanotica</name>
    <dbReference type="NCBI Taxonomy" id="46162"/>
    <lineage>
        <taxon>Bacteria</taxon>
        <taxon>Bacillati</taxon>
        <taxon>Actinomycetota</taxon>
        <taxon>Actinomycetes</taxon>
        <taxon>Streptosporangiales</taxon>
        <taxon>Thermomonosporaceae</taxon>
        <taxon>Actinocorallia</taxon>
    </lineage>
</organism>
<dbReference type="InterPro" id="IPR036890">
    <property type="entry name" value="HATPase_C_sf"/>
</dbReference>
<evidence type="ECO:0000259" key="13">
    <source>
        <dbReference type="PROSITE" id="PS50885"/>
    </source>
</evidence>
<dbReference type="InterPro" id="IPR004358">
    <property type="entry name" value="Sig_transdc_His_kin-like_C"/>
</dbReference>
<feature type="domain" description="Histidine kinase" evidence="12">
    <location>
        <begin position="254"/>
        <end position="462"/>
    </location>
</feature>
<feature type="domain" description="HAMP" evidence="13">
    <location>
        <begin position="197"/>
        <end position="246"/>
    </location>
</feature>
<gene>
    <name evidence="14" type="ORF">GCM10009550_35350</name>
</gene>
<dbReference type="Proteomes" id="UP001500665">
    <property type="component" value="Unassembled WGS sequence"/>
</dbReference>
<evidence type="ECO:0000259" key="12">
    <source>
        <dbReference type="PROSITE" id="PS50109"/>
    </source>
</evidence>
<evidence type="ECO:0000256" key="1">
    <source>
        <dbReference type="ARBA" id="ARBA00000085"/>
    </source>
</evidence>
<keyword evidence="9" id="KW-0902">Two-component regulatory system</keyword>
<dbReference type="GO" id="GO:0016301">
    <property type="term" value="F:kinase activity"/>
    <property type="evidence" value="ECO:0007669"/>
    <property type="project" value="UniProtKB-KW"/>
</dbReference>
<dbReference type="EC" id="2.7.13.3" evidence="3"/>
<evidence type="ECO:0000256" key="9">
    <source>
        <dbReference type="ARBA" id="ARBA00023012"/>
    </source>
</evidence>
<dbReference type="SMART" id="SM00304">
    <property type="entry name" value="HAMP"/>
    <property type="match status" value="1"/>
</dbReference>
<keyword evidence="10 11" id="KW-0472">Membrane</keyword>
<keyword evidence="4" id="KW-0597">Phosphoprotein</keyword>
<name>A0ABN1R8E5_9ACTN</name>
<comment type="subcellular location">
    <subcellularLocation>
        <location evidence="2">Cell membrane</location>
    </subcellularLocation>
</comment>
<dbReference type="SMART" id="SM00387">
    <property type="entry name" value="HATPase_c"/>
    <property type="match status" value="1"/>
</dbReference>
<dbReference type="InterPro" id="IPR036097">
    <property type="entry name" value="HisK_dim/P_sf"/>
</dbReference>
<evidence type="ECO:0000256" key="4">
    <source>
        <dbReference type="ARBA" id="ARBA00022553"/>
    </source>
</evidence>
<dbReference type="PROSITE" id="PS50885">
    <property type="entry name" value="HAMP"/>
    <property type="match status" value="1"/>
</dbReference>
<dbReference type="EMBL" id="BAAAHH010000013">
    <property type="protein sequence ID" value="GAA0953409.1"/>
    <property type="molecule type" value="Genomic_DNA"/>
</dbReference>
<dbReference type="PANTHER" id="PTHR45436:SF5">
    <property type="entry name" value="SENSOR HISTIDINE KINASE TRCS"/>
    <property type="match status" value="1"/>
</dbReference>
<proteinExistence type="predicted"/>
<evidence type="ECO:0000256" key="2">
    <source>
        <dbReference type="ARBA" id="ARBA00004236"/>
    </source>
</evidence>
<dbReference type="RefSeq" id="WP_344241929.1">
    <property type="nucleotide sequence ID" value="NZ_BAAAHH010000013.1"/>
</dbReference>
<keyword evidence="8 11" id="KW-1133">Transmembrane helix</keyword>
<dbReference type="SMART" id="SM00388">
    <property type="entry name" value="HisKA"/>
    <property type="match status" value="1"/>
</dbReference>
<dbReference type="PROSITE" id="PS50109">
    <property type="entry name" value="HIS_KIN"/>
    <property type="match status" value="1"/>
</dbReference>
<dbReference type="InterPro" id="IPR003660">
    <property type="entry name" value="HAMP_dom"/>
</dbReference>
<evidence type="ECO:0000256" key="10">
    <source>
        <dbReference type="ARBA" id="ARBA00023136"/>
    </source>
</evidence>
<evidence type="ECO:0000256" key="3">
    <source>
        <dbReference type="ARBA" id="ARBA00012438"/>
    </source>
</evidence>
<dbReference type="PANTHER" id="PTHR45436">
    <property type="entry name" value="SENSOR HISTIDINE KINASE YKOH"/>
    <property type="match status" value="1"/>
</dbReference>
<reference evidence="14 15" key="1">
    <citation type="journal article" date="2019" name="Int. J. Syst. Evol. Microbiol.">
        <title>The Global Catalogue of Microorganisms (GCM) 10K type strain sequencing project: providing services to taxonomists for standard genome sequencing and annotation.</title>
        <authorList>
            <consortium name="The Broad Institute Genomics Platform"/>
            <consortium name="The Broad Institute Genome Sequencing Center for Infectious Disease"/>
            <person name="Wu L."/>
            <person name="Ma J."/>
        </authorList>
    </citation>
    <scope>NUCLEOTIDE SEQUENCE [LARGE SCALE GENOMIC DNA]</scope>
    <source>
        <strain evidence="14 15">JCM 10696</strain>
    </source>
</reference>
<evidence type="ECO:0000256" key="11">
    <source>
        <dbReference type="SAM" id="Phobius"/>
    </source>
</evidence>
<feature type="transmembrane region" description="Helical" evidence="11">
    <location>
        <begin position="23"/>
        <end position="46"/>
    </location>
</feature>
<dbReference type="PRINTS" id="PR00344">
    <property type="entry name" value="BCTRLSENSOR"/>
</dbReference>
<keyword evidence="5" id="KW-0808">Transferase</keyword>
<dbReference type="InterPro" id="IPR050428">
    <property type="entry name" value="TCS_sensor_his_kinase"/>
</dbReference>
<evidence type="ECO:0000256" key="5">
    <source>
        <dbReference type="ARBA" id="ARBA00022679"/>
    </source>
</evidence>
<dbReference type="InterPro" id="IPR003661">
    <property type="entry name" value="HisK_dim/P_dom"/>
</dbReference>
<dbReference type="SUPFAM" id="SSF47384">
    <property type="entry name" value="Homodimeric domain of signal transducing histidine kinase"/>
    <property type="match status" value="1"/>
</dbReference>
<keyword evidence="7 14" id="KW-0418">Kinase</keyword>
<dbReference type="Pfam" id="PF02518">
    <property type="entry name" value="HATPase_c"/>
    <property type="match status" value="1"/>
</dbReference>
<protein>
    <recommendedName>
        <fullName evidence="3">histidine kinase</fullName>
        <ecNumber evidence="3">2.7.13.3</ecNumber>
    </recommendedName>
</protein>
<keyword evidence="15" id="KW-1185">Reference proteome</keyword>
<evidence type="ECO:0000313" key="14">
    <source>
        <dbReference type="EMBL" id="GAA0953409.1"/>
    </source>
</evidence>
<dbReference type="Pfam" id="PF00512">
    <property type="entry name" value="HisKA"/>
    <property type="match status" value="1"/>
</dbReference>
<evidence type="ECO:0000313" key="15">
    <source>
        <dbReference type="Proteomes" id="UP001500665"/>
    </source>
</evidence>
<dbReference type="Gene3D" id="3.30.565.10">
    <property type="entry name" value="Histidine kinase-like ATPase, C-terminal domain"/>
    <property type="match status" value="1"/>
</dbReference>
<dbReference type="Gene3D" id="1.10.287.130">
    <property type="match status" value="1"/>
</dbReference>
<dbReference type="CDD" id="cd00075">
    <property type="entry name" value="HATPase"/>
    <property type="match status" value="1"/>
</dbReference>
<dbReference type="Pfam" id="PF00672">
    <property type="entry name" value="HAMP"/>
    <property type="match status" value="1"/>
</dbReference>
<feature type="transmembrane region" description="Helical" evidence="11">
    <location>
        <begin position="172"/>
        <end position="196"/>
    </location>
</feature>
<dbReference type="SUPFAM" id="SSF55874">
    <property type="entry name" value="ATPase domain of HSP90 chaperone/DNA topoisomerase II/histidine kinase"/>
    <property type="match status" value="1"/>
</dbReference>
<dbReference type="CDD" id="cd00082">
    <property type="entry name" value="HisKA"/>
    <property type="match status" value="1"/>
</dbReference>
<comment type="caution">
    <text evidence="14">The sequence shown here is derived from an EMBL/GenBank/DDBJ whole genome shotgun (WGS) entry which is preliminary data.</text>
</comment>
<dbReference type="InterPro" id="IPR003594">
    <property type="entry name" value="HATPase_dom"/>
</dbReference>
<accession>A0ABN1R8E5</accession>
<sequence length="471" mass="51202">MSSDGSGLQQVWKRLLKSVRGRATMVTTGVAAVALGMCVALSIFLVQGTAEDETQRAAAHAARQLGTMAAVRRVPDPIVPESGETNLVQIVGRDGRVLASTAALEGKPRLSEDWPSEKEVRSDTTECPSYLDECVHVTSFLVPRSAYGQLVVVYGAEPLPTALTDRLLPLQFGALAIFLLLLIGAGTWYVVGLSFVPVEDMRRELSEITTTADLKRRVPVPGTGGEIDDLATTVNDTLSRLEEATERQRRFVSDASHDLRNPITGLQTRLEMLVEEPDDFPWRPEARKALQDAERLGEIVSDLLELARLDAGTPQRLERIDLAELATRECERRIGRVPVTVTAVRGVEVLGNRVRLSRALGNLLANAERHAASRVDVRLTTDPARQEAVIDIVDDGSGIPPAARERVFERFARLEESRELDKEGTGLGLPIARAIAEGHDGSLTIADNDPGAHFVLRLPLMQSRSGATAAD</sequence>
<evidence type="ECO:0000256" key="7">
    <source>
        <dbReference type="ARBA" id="ARBA00022777"/>
    </source>
</evidence>